<evidence type="ECO:0000313" key="8">
    <source>
        <dbReference type="Proteomes" id="UP000283509"/>
    </source>
</evidence>
<evidence type="ECO:0000256" key="3">
    <source>
        <dbReference type="ARBA" id="ARBA00022692"/>
    </source>
</evidence>
<feature type="transmembrane region" description="Helical" evidence="6">
    <location>
        <begin position="80"/>
        <end position="99"/>
    </location>
</feature>
<dbReference type="GO" id="GO:0005886">
    <property type="term" value="C:plasma membrane"/>
    <property type="evidence" value="ECO:0007669"/>
    <property type="project" value="UniProtKB-SubCell"/>
</dbReference>
<keyword evidence="5 6" id="KW-0472">Membrane</keyword>
<protein>
    <recommendedName>
        <fullName evidence="9">Gustatory receptor</fullName>
    </recommendedName>
</protein>
<reference evidence="7 8" key="2">
    <citation type="submission" date="2019-01" db="EMBL/GenBank/DDBJ databases">
        <title>The decoding of complex shrimp genome reveals the adaptation for benthos swimmer, frequently molting mechanism and breeding impact on genome.</title>
        <authorList>
            <person name="Sun Y."/>
            <person name="Gao Y."/>
            <person name="Yu Y."/>
        </authorList>
    </citation>
    <scope>NUCLEOTIDE SEQUENCE [LARGE SCALE GENOMIC DNA]</scope>
    <source>
        <tissue evidence="7">Muscle</tissue>
    </source>
</reference>
<keyword evidence="8" id="KW-1185">Reference proteome</keyword>
<keyword evidence="2" id="KW-1003">Cell membrane</keyword>
<dbReference type="Pfam" id="PF08395">
    <property type="entry name" value="7tm_7"/>
    <property type="match status" value="1"/>
</dbReference>
<evidence type="ECO:0000313" key="7">
    <source>
        <dbReference type="EMBL" id="ROT72848.1"/>
    </source>
</evidence>
<name>A0A3R7M5V0_PENVA</name>
<reference evidence="7 8" key="1">
    <citation type="submission" date="2018-04" db="EMBL/GenBank/DDBJ databases">
        <authorList>
            <person name="Zhang X."/>
            <person name="Yuan J."/>
            <person name="Li F."/>
            <person name="Xiang J."/>
        </authorList>
    </citation>
    <scope>NUCLEOTIDE SEQUENCE [LARGE SCALE GENOMIC DNA]</scope>
    <source>
        <tissue evidence="7">Muscle</tissue>
    </source>
</reference>
<keyword evidence="4 6" id="KW-1133">Transmembrane helix</keyword>
<dbReference type="AlphaFoldDB" id="A0A3R7M5V0"/>
<evidence type="ECO:0008006" key="9">
    <source>
        <dbReference type="Google" id="ProtNLM"/>
    </source>
</evidence>
<feature type="transmembrane region" description="Helical" evidence="6">
    <location>
        <begin position="152"/>
        <end position="184"/>
    </location>
</feature>
<feature type="transmembrane region" description="Helical" evidence="6">
    <location>
        <begin position="120"/>
        <end position="140"/>
    </location>
</feature>
<evidence type="ECO:0000256" key="5">
    <source>
        <dbReference type="ARBA" id="ARBA00023136"/>
    </source>
</evidence>
<feature type="transmembrane region" description="Helical" evidence="6">
    <location>
        <begin position="16"/>
        <end position="32"/>
    </location>
</feature>
<dbReference type="EMBL" id="QCYY01002102">
    <property type="protein sequence ID" value="ROT72848.1"/>
    <property type="molecule type" value="Genomic_DNA"/>
</dbReference>
<dbReference type="InterPro" id="IPR013604">
    <property type="entry name" value="7TM_chemorcpt"/>
</dbReference>
<accession>A0A3R7M5V0</accession>
<evidence type="ECO:0000256" key="6">
    <source>
        <dbReference type="SAM" id="Phobius"/>
    </source>
</evidence>
<dbReference type="GO" id="GO:0050909">
    <property type="term" value="P:sensory perception of taste"/>
    <property type="evidence" value="ECO:0007669"/>
    <property type="project" value="InterPro"/>
</dbReference>
<organism evidence="7 8">
    <name type="scientific">Penaeus vannamei</name>
    <name type="common">Whiteleg shrimp</name>
    <name type="synonym">Litopenaeus vannamei</name>
    <dbReference type="NCBI Taxonomy" id="6689"/>
    <lineage>
        <taxon>Eukaryota</taxon>
        <taxon>Metazoa</taxon>
        <taxon>Ecdysozoa</taxon>
        <taxon>Arthropoda</taxon>
        <taxon>Crustacea</taxon>
        <taxon>Multicrustacea</taxon>
        <taxon>Malacostraca</taxon>
        <taxon>Eumalacostraca</taxon>
        <taxon>Eucarida</taxon>
        <taxon>Decapoda</taxon>
        <taxon>Dendrobranchiata</taxon>
        <taxon>Penaeoidea</taxon>
        <taxon>Penaeidae</taxon>
        <taxon>Penaeus</taxon>
    </lineage>
</organism>
<comment type="caution">
    <text evidence="7">The sequence shown here is derived from an EMBL/GenBank/DDBJ whole genome shotgun (WGS) entry which is preliminary data.</text>
</comment>
<sequence>MGGVESEKKPLVGVEGAWPVLLRLMGGLGFVLPRRRSSGHYEIAYVRLIPMVGITAAISWHFLRFEKKFTNVAYDVFMDIVLYTANVANIFYAFAVALYRRQDTCRFFGSLDGTLKPARTWVSCAAFLFFSLFVAFFLGLNYIMLDWADVSLFHWICLTLIISSLPSFLDLYLATLISAVVQMYRRLADGLSRRARPRTQLGHPSIGHPGSGFFSASIPHRPIGSHRCSSLSNVGAIVVQCEEVSELVHMFNQIFSVSVLLTSGAFLGKMMNGSYYLAFTVDQPKVFYGSIIYLVTEVSRFYLLCRQADSLKEAHSMLEDALLALHQCRDTPPEDRDSLLSQLVHLKSRPAHIAIGSVGVLGSDVLVTCVNVALTYTAIVFQYRPTEGE</sequence>
<dbReference type="Proteomes" id="UP000283509">
    <property type="component" value="Unassembled WGS sequence"/>
</dbReference>
<proteinExistence type="predicted"/>
<evidence type="ECO:0000256" key="4">
    <source>
        <dbReference type="ARBA" id="ARBA00022989"/>
    </source>
</evidence>
<gene>
    <name evidence="7" type="ORF">C7M84_008748</name>
</gene>
<feature type="transmembrane region" description="Helical" evidence="6">
    <location>
        <begin position="44"/>
        <end position="60"/>
    </location>
</feature>
<evidence type="ECO:0000256" key="1">
    <source>
        <dbReference type="ARBA" id="ARBA00004651"/>
    </source>
</evidence>
<comment type="subcellular location">
    <subcellularLocation>
        <location evidence="1">Cell membrane</location>
        <topology evidence="1">Multi-pass membrane protein</topology>
    </subcellularLocation>
</comment>
<evidence type="ECO:0000256" key="2">
    <source>
        <dbReference type="ARBA" id="ARBA00022475"/>
    </source>
</evidence>
<keyword evidence="3 6" id="KW-0812">Transmembrane</keyword>